<organism evidence="2">
    <name type="scientific">Oryza brachyantha</name>
    <name type="common">malo sina</name>
    <dbReference type="NCBI Taxonomy" id="4533"/>
    <lineage>
        <taxon>Eukaryota</taxon>
        <taxon>Viridiplantae</taxon>
        <taxon>Streptophyta</taxon>
        <taxon>Embryophyta</taxon>
        <taxon>Tracheophyta</taxon>
        <taxon>Spermatophyta</taxon>
        <taxon>Magnoliopsida</taxon>
        <taxon>Liliopsida</taxon>
        <taxon>Poales</taxon>
        <taxon>Poaceae</taxon>
        <taxon>BOP clade</taxon>
        <taxon>Oryzoideae</taxon>
        <taxon>Oryzeae</taxon>
        <taxon>Oryzinae</taxon>
        <taxon>Oryza</taxon>
    </lineage>
</organism>
<keyword evidence="1" id="KW-0812">Transmembrane</keyword>
<protein>
    <submittedName>
        <fullName evidence="2">Uncharacterized protein</fullName>
    </submittedName>
</protein>
<reference evidence="2" key="2">
    <citation type="submission" date="2013-04" db="UniProtKB">
        <authorList>
            <consortium name="EnsemblPlants"/>
        </authorList>
    </citation>
    <scope>IDENTIFICATION</scope>
</reference>
<proteinExistence type="predicted"/>
<reference evidence="2" key="1">
    <citation type="journal article" date="2013" name="Nat. Commun.">
        <title>Whole-genome sequencing of Oryza brachyantha reveals mechanisms underlying Oryza genome evolution.</title>
        <authorList>
            <person name="Chen J."/>
            <person name="Huang Q."/>
            <person name="Gao D."/>
            <person name="Wang J."/>
            <person name="Lang Y."/>
            <person name="Liu T."/>
            <person name="Li B."/>
            <person name="Bai Z."/>
            <person name="Luis Goicoechea J."/>
            <person name="Liang C."/>
            <person name="Chen C."/>
            <person name="Zhang W."/>
            <person name="Sun S."/>
            <person name="Liao Y."/>
            <person name="Zhang X."/>
            <person name="Yang L."/>
            <person name="Song C."/>
            <person name="Wang M."/>
            <person name="Shi J."/>
            <person name="Liu G."/>
            <person name="Liu J."/>
            <person name="Zhou H."/>
            <person name="Zhou W."/>
            <person name="Yu Q."/>
            <person name="An N."/>
            <person name="Chen Y."/>
            <person name="Cai Q."/>
            <person name="Wang B."/>
            <person name="Liu B."/>
            <person name="Min J."/>
            <person name="Huang Y."/>
            <person name="Wu H."/>
            <person name="Li Z."/>
            <person name="Zhang Y."/>
            <person name="Yin Y."/>
            <person name="Song W."/>
            <person name="Jiang J."/>
            <person name="Jackson S.A."/>
            <person name="Wing R.A."/>
            <person name="Wang J."/>
            <person name="Chen M."/>
        </authorList>
    </citation>
    <scope>NUCLEOTIDE SEQUENCE [LARGE SCALE GENOMIC DNA]</scope>
    <source>
        <strain evidence="2">cv. IRGC 101232</strain>
    </source>
</reference>
<evidence type="ECO:0000256" key="1">
    <source>
        <dbReference type="SAM" id="Phobius"/>
    </source>
</evidence>
<keyword evidence="1" id="KW-1133">Transmembrane helix</keyword>
<dbReference type="EnsemblPlants" id="OB08G29420.1">
    <property type="protein sequence ID" value="OB08G29420.1"/>
    <property type="gene ID" value="OB08G29420"/>
</dbReference>
<keyword evidence="3" id="KW-1185">Reference proteome</keyword>
<dbReference type="Proteomes" id="UP000006038">
    <property type="component" value="Chromosome 8"/>
</dbReference>
<dbReference type="AlphaFoldDB" id="J3MV11"/>
<keyword evidence="1" id="KW-0472">Membrane</keyword>
<name>J3MV11_ORYBR</name>
<dbReference type="HOGENOM" id="CLU_2892724_0_0_1"/>
<sequence length="63" mass="7012">DLRFLRKTCLLPAPAGLRFYYSAVIENAPATFSALSFLLLLFFTVSSSQISHISTVYTPTKLL</sequence>
<accession>J3MV11</accession>
<evidence type="ECO:0000313" key="3">
    <source>
        <dbReference type="Proteomes" id="UP000006038"/>
    </source>
</evidence>
<dbReference type="Gramene" id="OB08G29420.1">
    <property type="protein sequence ID" value="OB08G29420.1"/>
    <property type="gene ID" value="OB08G29420"/>
</dbReference>
<feature type="transmembrane region" description="Helical" evidence="1">
    <location>
        <begin position="20"/>
        <end position="43"/>
    </location>
</feature>
<evidence type="ECO:0000313" key="2">
    <source>
        <dbReference type="EnsemblPlants" id="OB08G29420.1"/>
    </source>
</evidence>